<dbReference type="Proteomes" id="UP000236527">
    <property type="component" value="Unassembled WGS sequence"/>
</dbReference>
<name>A0A2H6LN94_9NOSO</name>
<dbReference type="InterPro" id="IPR053917">
    <property type="entry name" value="DUF6979"/>
</dbReference>
<dbReference type="AlphaFoldDB" id="A0A2H6LN94"/>
<keyword evidence="2" id="KW-1185">Reference proteome</keyword>
<dbReference type="RefSeq" id="WP_103126329.1">
    <property type="nucleotide sequence ID" value="NZ_DF978438.1"/>
</dbReference>
<protein>
    <submittedName>
        <fullName evidence="1">Uncharacterized protein</fullName>
    </submittedName>
</protein>
<accession>A0A2H6LN94</accession>
<gene>
    <name evidence="1" type="ORF">NCWK1_4460</name>
</gene>
<organism evidence="1 2">
    <name type="scientific">Nostoc cycadae WK-1</name>
    <dbReference type="NCBI Taxonomy" id="1861711"/>
    <lineage>
        <taxon>Bacteria</taxon>
        <taxon>Bacillati</taxon>
        <taxon>Cyanobacteriota</taxon>
        <taxon>Cyanophyceae</taxon>
        <taxon>Nostocales</taxon>
        <taxon>Nostocaceae</taxon>
        <taxon>Nostoc</taxon>
    </lineage>
</organism>
<sequence>MGTYGEIAWRAYCLATLNGMLPQDAWRASLTEHYTDPNKLSNAIQHSCPRGAFLGLCQAGLLPGITTGQYTKSVSSSRYALDAVELLRANPKLANDKRQLEAQVFKERTPNDEVVVVLAFWGQGMLR</sequence>
<proteinExistence type="predicted"/>
<comment type="caution">
    <text evidence="1">The sequence shown here is derived from an EMBL/GenBank/DDBJ whole genome shotgun (WGS) entry which is preliminary data.</text>
</comment>
<dbReference type="Pfam" id="PF22399">
    <property type="entry name" value="DUF6979"/>
    <property type="match status" value="1"/>
</dbReference>
<reference evidence="2" key="1">
    <citation type="journal article" date="2018" name="Genome Announc.">
        <title>Draft Genome Sequence of the Nitrogen-Fixing and Hormogonia-Inducing Cyanobacterium Nostoc cycadae Strain WK-1, Isolated from the Coralloid Roots of Cycas revoluta.</title>
        <authorList>
            <person name="Kanesaki Y."/>
            <person name="Hirose M."/>
            <person name="Hirose Y."/>
            <person name="Fujisawa T."/>
            <person name="Nakamura Y."/>
            <person name="Watanabe S."/>
            <person name="Matsunaga S."/>
            <person name="Uchida H."/>
            <person name="Murakami A."/>
        </authorList>
    </citation>
    <scope>NUCLEOTIDE SEQUENCE [LARGE SCALE GENOMIC DNA]</scope>
    <source>
        <strain evidence="2">WK-1</strain>
    </source>
</reference>
<evidence type="ECO:0000313" key="2">
    <source>
        <dbReference type="Proteomes" id="UP000236527"/>
    </source>
</evidence>
<dbReference type="EMBL" id="BDGE01000083">
    <property type="protein sequence ID" value="GBE94681.1"/>
    <property type="molecule type" value="Genomic_DNA"/>
</dbReference>
<evidence type="ECO:0000313" key="1">
    <source>
        <dbReference type="EMBL" id="GBE94681.1"/>
    </source>
</evidence>